<dbReference type="GO" id="GO:0005886">
    <property type="term" value="C:plasma membrane"/>
    <property type="evidence" value="ECO:0007669"/>
    <property type="project" value="TreeGrafter"/>
</dbReference>
<sequence>MATTTSTPTRTSTLIKLSLPHVALVLFYFLYLFVGSLIFHAIESEPQRQSLKDVKEAEDKKRTEIQQFFVNYTGSDSDEVLLQELLDELVEIVTHRDWIAGRFDVFESPNPWGIPSAMLFCMTTITTIGYGDLVPGTTGGRIVVILYSCIGVPLSFLLFADIGGLLARLASRIASFIRKRFCRTGKVPSRKSINISNGNVLTVESDQGTDNDVFALEPIEGKNEKCFQQVSRNSSSCPEVKGGNQLRPSITKQQSYLANVSEEDNAGNVPFVVVILLMLTYLCVGAASFSIAEGWNYFEAFYFTFITLTTIGFGDIVPTKHFENNTYFPCLLYTLVGLCYISMCVTLLQARFIKVITSVVNNMHTLVNKCQNLENKSNTV</sequence>
<dbReference type="PRINTS" id="PR01333">
    <property type="entry name" value="2POREKCHANEL"/>
</dbReference>
<evidence type="ECO:0000313" key="16">
    <source>
        <dbReference type="Proteomes" id="UP001152320"/>
    </source>
</evidence>
<dbReference type="Gene3D" id="1.10.287.70">
    <property type="match status" value="1"/>
</dbReference>
<gene>
    <name evidence="15" type="ORF">HOLleu_33581</name>
</gene>
<protein>
    <submittedName>
        <fullName evidence="15">Potassium channel subfamily K member 18</fullName>
    </submittedName>
</protein>
<comment type="caution">
    <text evidence="15">The sequence shown here is derived from an EMBL/GenBank/DDBJ whole genome shotgun (WGS) entry which is preliminary data.</text>
</comment>
<organism evidence="15 16">
    <name type="scientific">Holothuria leucospilota</name>
    <name type="common">Black long sea cucumber</name>
    <name type="synonym">Mertensiothuria leucospilota</name>
    <dbReference type="NCBI Taxonomy" id="206669"/>
    <lineage>
        <taxon>Eukaryota</taxon>
        <taxon>Metazoa</taxon>
        <taxon>Echinodermata</taxon>
        <taxon>Eleutherozoa</taxon>
        <taxon>Echinozoa</taxon>
        <taxon>Holothuroidea</taxon>
        <taxon>Aspidochirotacea</taxon>
        <taxon>Aspidochirotida</taxon>
        <taxon>Holothuriidae</taxon>
        <taxon>Holothuria</taxon>
    </lineage>
</organism>
<feature type="transmembrane region" description="Helical" evidence="13">
    <location>
        <begin position="142"/>
        <end position="170"/>
    </location>
</feature>
<evidence type="ECO:0000256" key="9">
    <source>
        <dbReference type="ARBA" id="ARBA00023065"/>
    </source>
</evidence>
<keyword evidence="6" id="KW-0631">Potassium channel</keyword>
<feature type="transmembrane region" description="Helical" evidence="13">
    <location>
        <begin position="271"/>
        <end position="291"/>
    </location>
</feature>
<evidence type="ECO:0000256" key="3">
    <source>
        <dbReference type="ARBA" id="ARBA00022448"/>
    </source>
</evidence>
<dbReference type="Proteomes" id="UP001152320">
    <property type="component" value="Chromosome 17"/>
</dbReference>
<evidence type="ECO:0000256" key="2">
    <source>
        <dbReference type="ARBA" id="ARBA00006666"/>
    </source>
</evidence>
<keyword evidence="4" id="KW-0633">Potassium transport</keyword>
<evidence type="ECO:0000256" key="12">
    <source>
        <dbReference type="RuleBase" id="RU003857"/>
    </source>
</evidence>
<evidence type="ECO:0000313" key="15">
    <source>
        <dbReference type="EMBL" id="KAJ8025886.1"/>
    </source>
</evidence>
<keyword evidence="11 12" id="KW-0407">Ion channel</keyword>
<evidence type="ECO:0000256" key="1">
    <source>
        <dbReference type="ARBA" id="ARBA00004141"/>
    </source>
</evidence>
<dbReference type="GO" id="GO:0022841">
    <property type="term" value="F:potassium ion leak channel activity"/>
    <property type="evidence" value="ECO:0007669"/>
    <property type="project" value="TreeGrafter"/>
</dbReference>
<dbReference type="AlphaFoldDB" id="A0A9Q0YQG2"/>
<evidence type="ECO:0000256" key="5">
    <source>
        <dbReference type="ARBA" id="ARBA00022692"/>
    </source>
</evidence>
<evidence type="ECO:0000256" key="10">
    <source>
        <dbReference type="ARBA" id="ARBA00023136"/>
    </source>
</evidence>
<feature type="domain" description="Potassium channel" evidence="14">
    <location>
        <begin position="277"/>
        <end position="352"/>
    </location>
</feature>
<dbReference type="InterPro" id="IPR003280">
    <property type="entry name" value="2pore_dom_K_chnl"/>
</dbReference>
<keyword evidence="7" id="KW-0630">Potassium</keyword>
<keyword evidence="16" id="KW-1185">Reference proteome</keyword>
<keyword evidence="5 12" id="KW-0812">Transmembrane</keyword>
<dbReference type="EMBL" id="JAIZAY010000017">
    <property type="protein sequence ID" value="KAJ8025886.1"/>
    <property type="molecule type" value="Genomic_DNA"/>
</dbReference>
<dbReference type="PRINTS" id="PR01095">
    <property type="entry name" value="TASKCHANNEL"/>
</dbReference>
<dbReference type="GO" id="GO:0030322">
    <property type="term" value="P:stabilization of membrane potential"/>
    <property type="evidence" value="ECO:0007669"/>
    <property type="project" value="TreeGrafter"/>
</dbReference>
<evidence type="ECO:0000259" key="14">
    <source>
        <dbReference type="Pfam" id="PF07885"/>
    </source>
</evidence>
<feature type="transmembrane region" description="Helical" evidence="13">
    <location>
        <begin position="112"/>
        <end position="130"/>
    </location>
</feature>
<keyword evidence="3 12" id="KW-0813">Transport</keyword>
<feature type="transmembrane region" description="Helical" evidence="13">
    <location>
        <begin position="20"/>
        <end position="42"/>
    </location>
</feature>
<feature type="domain" description="Potassium channel" evidence="14">
    <location>
        <begin position="109"/>
        <end position="166"/>
    </location>
</feature>
<evidence type="ECO:0000256" key="6">
    <source>
        <dbReference type="ARBA" id="ARBA00022826"/>
    </source>
</evidence>
<dbReference type="InterPro" id="IPR003092">
    <property type="entry name" value="2pore_dom_K_chnl_TASK"/>
</dbReference>
<dbReference type="OrthoDB" id="297496at2759"/>
<dbReference type="PANTHER" id="PTHR11003">
    <property type="entry name" value="POTASSIUM CHANNEL, SUBFAMILY K"/>
    <property type="match status" value="1"/>
</dbReference>
<evidence type="ECO:0000256" key="4">
    <source>
        <dbReference type="ARBA" id="ARBA00022538"/>
    </source>
</evidence>
<keyword evidence="8 13" id="KW-1133">Transmembrane helix</keyword>
<dbReference type="SUPFAM" id="SSF81324">
    <property type="entry name" value="Voltage-gated potassium channels"/>
    <property type="match status" value="2"/>
</dbReference>
<comment type="similarity">
    <text evidence="2 12">Belongs to the two pore domain potassium channel (TC 1.A.1.8) family.</text>
</comment>
<feature type="transmembrane region" description="Helical" evidence="13">
    <location>
        <begin position="330"/>
        <end position="353"/>
    </location>
</feature>
<proteinExistence type="inferred from homology"/>
<keyword evidence="9 12" id="KW-0406">Ion transport</keyword>
<comment type="subcellular location">
    <subcellularLocation>
        <location evidence="1">Membrane</location>
        <topology evidence="1">Multi-pass membrane protein</topology>
    </subcellularLocation>
</comment>
<evidence type="ECO:0000256" key="7">
    <source>
        <dbReference type="ARBA" id="ARBA00022958"/>
    </source>
</evidence>
<dbReference type="PANTHER" id="PTHR11003:SF330">
    <property type="entry name" value="POTASSIUM CHANNEL DOMAIN-CONTAINING PROTEIN"/>
    <property type="match status" value="1"/>
</dbReference>
<keyword evidence="10 13" id="KW-0472">Membrane</keyword>
<accession>A0A9Q0YQG2</accession>
<evidence type="ECO:0000256" key="8">
    <source>
        <dbReference type="ARBA" id="ARBA00022989"/>
    </source>
</evidence>
<name>A0A9Q0YQG2_HOLLE</name>
<evidence type="ECO:0000256" key="13">
    <source>
        <dbReference type="SAM" id="Phobius"/>
    </source>
</evidence>
<evidence type="ECO:0000256" key="11">
    <source>
        <dbReference type="ARBA" id="ARBA00023303"/>
    </source>
</evidence>
<dbReference type="Pfam" id="PF07885">
    <property type="entry name" value="Ion_trans_2"/>
    <property type="match status" value="2"/>
</dbReference>
<reference evidence="15" key="1">
    <citation type="submission" date="2021-10" db="EMBL/GenBank/DDBJ databases">
        <title>Tropical sea cucumber genome reveals ecological adaptation and Cuvierian tubules defense mechanism.</title>
        <authorList>
            <person name="Chen T."/>
        </authorList>
    </citation>
    <scope>NUCLEOTIDE SEQUENCE</scope>
    <source>
        <strain evidence="15">Nanhai2018</strain>
        <tissue evidence="15">Muscle</tissue>
    </source>
</reference>
<dbReference type="InterPro" id="IPR013099">
    <property type="entry name" value="K_chnl_dom"/>
</dbReference>
<dbReference type="GO" id="GO:0015271">
    <property type="term" value="F:outward rectifier potassium channel activity"/>
    <property type="evidence" value="ECO:0007669"/>
    <property type="project" value="TreeGrafter"/>
</dbReference>
<feature type="transmembrane region" description="Helical" evidence="13">
    <location>
        <begin position="297"/>
        <end position="318"/>
    </location>
</feature>